<proteinExistence type="inferred from homology"/>
<reference evidence="3 4" key="1">
    <citation type="journal article" date="2015" name="Nat. Commun.">
        <title>Outbred genome sequencing and CRISPR/Cas9 gene editing in butterflies.</title>
        <authorList>
            <person name="Li X."/>
            <person name="Fan D."/>
            <person name="Zhang W."/>
            <person name="Liu G."/>
            <person name="Zhang L."/>
            <person name="Zhao L."/>
            <person name="Fang X."/>
            <person name="Chen L."/>
            <person name="Dong Y."/>
            <person name="Chen Y."/>
            <person name="Ding Y."/>
            <person name="Zhao R."/>
            <person name="Feng M."/>
            <person name="Zhu Y."/>
            <person name="Feng Y."/>
            <person name="Jiang X."/>
            <person name="Zhu D."/>
            <person name="Xiang H."/>
            <person name="Feng X."/>
            <person name="Li S."/>
            <person name="Wang J."/>
            <person name="Zhang G."/>
            <person name="Kronforst M.R."/>
            <person name="Wang W."/>
        </authorList>
    </citation>
    <scope>NUCLEOTIDE SEQUENCE [LARGE SCALE GENOMIC DNA]</scope>
    <source>
        <strain evidence="3">Ya'a_city_454_Pm</strain>
        <tissue evidence="3">Whole body</tissue>
    </source>
</reference>
<gene>
    <name evidence="3" type="ORF">RR48_00339</name>
</gene>
<feature type="domain" description="Acylamino-acid-releasing enzyme N-terminal" evidence="2">
    <location>
        <begin position="4"/>
        <end position="85"/>
    </location>
</feature>
<evidence type="ECO:0000259" key="2">
    <source>
        <dbReference type="Pfam" id="PF19283"/>
    </source>
</evidence>
<dbReference type="InterPro" id="IPR045550">
    <property type="entry name" value="AARE_N"/>
</dbReference>
<organism evidence="3 4">
    <name type="scientific">Papilio machaon</name>
    <name type="common">Old World swallowtail butterfly</name>
    <dbReference type="NCBI Taxonomy" id="76193"/>
    <lineage>
        <taxon>Eukaryota</taxon>
        <taxon>Metazoa</taxon>
        <taxon>Ecdysozoa</taxon>
        <taxon>Arthropoda</taxon>
        <taxon>Hexapoda</taxon>
        <taxon>Insecta</taxon>
        <taxon>Pterygota</taxon>
        <taxon>Neoptera</taxon>
        <taxon>Endopterygota</taxon>
        <taxon>Lepidoptera</taxon>
        <taxon>Glossata</taxon>
        <taxon>Ditrysia</taxon>
        <taxon>Papilionoidea</taxon>
        <taxon>Papilionidae</taxon>
        <taxon>Papilioninae</taxon>
        <taxon>Papilio</taxon>
    </lineage>
</organism>
<dbReference type="EMBL" id="LADJ01023815">
    <property type="protein sequence ID" value="KPJ21114.1"/>
    <property type="molecule type" value="Genomic_DNA"/>
</dbReference>
<comment type="caution">
    <text evidence="3">The sequence shown here is derived from an EMBL/GenBank/DDBJ whole genome shotgun (WGS) entry which is preliminary data.</text>
</comment>
<protein>
    <recommendedName>
        <fullName evidence="2">Acylamino-acid-releasing enzyme N-terminal domain-containing protein</fullName>
    </recommendedName>
</protein>
<evidence type="ECO:0000256" key="1">
    <source>
        <dbReference type="ARBA" id="ARBA00010040"/>
    </source>
</evidence>
<sequence length="88" mass="9400">MRTSNGEAFHGVYSQALPSRCFASGGRLVFSTPQKNEVRSYVVDIDGGRIVDISNKSFIGSTSVLDVKADIVLAACSNMTTPAQVFVI</sequence>
<accession>A0A0N0PFD4</accession>
<name>A0A0N0PFD4_PAPMA</name>
<dbReference type="Pfam" id="PF19283">
    <property type="entry name" value="APEH_N"/>
    <property type="match status" value="1"/>
</dbReference>
<dbReference type="AlphaFoldDB" id="A0A0N0PFD4"/>
<dbReference type="InParanoid" id="A0A0N0PFD4"/>
<keyword evidence="4" id="KW-1185">Reference proteome</keyword>
<evidence type="ECO:0000313" key="4">
    <source>
        <dbReference type="Proteomes" id="UP000053240"/>
    </source>
</evidence>
<dbReference type="Proteomes" id="UP000053240">
    <property type="component" value="Unassembled WGS sequence"/>
</dbReference>
<dbReference type="STRING" id="76193.A0A0N0PFD4"/>
<comment type="similarity">
    <text evidence="1">Belongs to the peptidase S9C family.</text>
</comment>
<evidence type="ECO:0000313" key="3">
    <source>
        <dbReference type="EMBL" id="KPJ21114.1"/>
    </source>
</evidence>